<dbReference type="GO" id="GO:0005886">
    <property type="term" value="C:plasma membrane"/>
    <property type="evidence" value="ECO:0007669"/>
    <property type="project" value="UniProtKB-SubCell"/>
</dbReference>
<evidence type="ECO:0000313" key="12">
    <source>
        <dbReference type="EMBL" id="QTE28382.1"/>
    </source>
</evidence>
<name>A0A8A4Z930_9MICO</name>
<protein>
    <recommendedName>
        <fullName evidence="10">Cytochrome c oxidase polypeptide 4</fullName>
        <ecNumber evidence="10">7.1.1.9</ecNumber>
    </recommendedName>
    <alternativeName>
        <fullName evidence="10">Cytochrome aa3 subunit 4</fullName>
    </alternativeName>
    <alternativeName>
        <fullName evidence="10">Cytochrome c oxidase polypeptide IV</fullName>
    </alternativeName>
</protein>
<evidence type="ECO:0000313" key="13">
    <source>
        <dbReference type="Proteomes" id="UP000663937"/>
    </source>
</evidence>
<dbReference type="KEGG" id="psic:J4E96_13460"/>
<feature type="transmembrane region" description="Helical" evidence="11">
    <location>
        <begin position="33"/>
        <end position="53"/>
    </location>
</feature>
<comment type="subcellular location">
    <subcellularLocation>
        <location evidence="2">Cell membrane</location>
        <topology evidence="2">Multi-pass membrane protein</topology>
    </subcellularLocation>
</comment>
<dbReference type="EC" id="7.1.1.9" evidence="10"/>
<dbReference type="AlphaFoldDB" id="A0A8A4Z930"/>
<comment type="subunit">
    <text evidence="10">Associates with subunits I, II and III to form cytochrome c oxidase.</text>
</comment>
<dbReference type="PIRSF" id="PIRSF017385">
    <property type="entry name" value="CtaF"/>
    <property type="match status" value="1"/>
</dbReference>
<evidence type="ECO:0000256" key="3">
    <source>
        <dbReference type="ARBA" id="ARBA00006870"/>
    </source>
</evidence>
<feature type="transmembrane region" description="Helical" evidence="11">
    <location>
        <begin position="106"/>
        <end position="124"/>
    </location>
</feature>
<evidence type="ECO:0000256" key="2">
    <source>
        <dbReference type="ARBA" id="ARBA00004651"/>
    </source>
</evidence>
<dbReference type="GO" id="GO:0004129">
    <property type="term" value="F:cytochrome-c oxidase activity"/>
    <property type="evidence" value="ECO:0007669"/>
    <property type="project" value="UniProtKB-EC"/>
</dbReference>
<accession>A0A8A4Z930</accession>
<proteinExistence type="inferred from homology"/>
<evidence type="ECO:0000256" key="6">
    <source>
        <dbReference type="ARBA" id="ARBA00022967"/>
    </source>
</evidence>
<sequence>MKVETRLFAWLAPFFALCGVVYGVLTDWQEPVGSAGLLLVAALVAMIGGYFTLLAKRIDARPEDDPHAEIEQGAGDQGVYSPWSWWPLVVGAAAAISFLALAVGWWLLYLGAALAVIGLVGWILEFSRGQHAH</sequence>
<evidence type="ECO:0000256" key="7">
    <source>
        <dbReference type="ARBA" id="ARBA00022989"/>
    </source>
</evidence>
<keyword evidence="6 10" id="KW-1278">Translocase</keyword>
<organism evidence="12 13">
    <name type="scientific">Pengzhenrongella sicca</name>
    <dbReference type="NCBI Taxonomy" id="2819238"/>
    <lineage>
        <taxon>Bacteria</taxon>
        <taxon>Bacillati</taxon>
        <taxon>Actinomycetota</taxon>
        <taxon>Actinomycetes</taxon>
        <taxon>Micrococcales</taxon>
        <taxon>Pengzhenrongella</taxon>
    </lineage>
</organism>
<dbReference type="GO" id="GO:0022900">
    <property type="term" value="P:electron transport chain"/>
    <property type="evidence" value="ECO:0007669"/>
    <property type="project" value="InterPro"/>
</dbReference>
<dbReference type="EMBL" id="CP071868">
    <property type="protein sequence ID" value="QTE28382.1"/>
    <property type="molecule type" value="Genomic_DNA"/>
</dbReference>
<evidence type="ECO:0000256" key="4">
    <source>
        <dbReference type="ARBA" id="ARBA00022475"/>
    </source>
</evidence>
<evidence type="ECO:0000256" key="5">
    <source>
        <dbReference type="ARBA" id="ARBA00022692"/>
    </source>
</evidence>
<keyword evidence="5 11" id="KW-0812">Transmembrane</keyword>
<evidence type="ECO:0000256" key="8">
    <source>
        <dbReference type="ARBA" id="ARBA00023136"/>
    </source>
</evidence>
<evidence type="ECO:0000256" key="11">
    <source>
        <dbReference type="SAM" id="Phobius"/>
    </source>
</evidence>
<reference evidence="12" key="1">
    <citation type="submission" date="2021-03" db="EMBL/GenBank/DDBJ databases">
        <title>Pengzhenrongella sicca gen. nov., sp. nov., a new member of suborder Micrococcineae isolated from High-Arctic tundra soil.</title>
        <authorList>
            <person name="Peng F."/>
        </authorList>
    </citation>
    <scope>NUCLEOTIDE SEQUENCE</scope>
    <source>
        <strain evidence="12">LRZ-2</strain>
    </source>
</reference>
<gene>
    <name evidence="12" type="ORF">J4E96_13460</name>
</gene>
<dbReference type="Pfam" id="PF12270">
    <property type="entry name" value="Cyt_c_ox_IV"/>
    <property type="match status" value="1"/>
</dbReference>
<dbReference type="RefSeq" id="WP_227422615.1">
    <property type="nucleotide sequence ID" value="NZ_CP071868.1"/>
</dbReference>
<evidence type="ECO:0000256" key="1">
    <source>
        <dbReference type="ARBA" id="ARBA00002536"/>
    </source>
</evidence>
<evidence type="ECO:0000256" key="9">
    <source>
        <dbReference type="ARBA" id="ARBA00047816"/>
    </source>
</evidence>
<keyword evidence="4 10" id="KW-1003">Cell membrane</keyword>
<comment type="function">
    <text evidence="1 10">Part of cytochrome c oxidase, its function is unknown.</text>
</comment>
<evidence type="ECO:0000256" key="10">
    <source>
        <dbReference type="PIRNR" id="PIRNR017385"/>
    </source>
</evidence>
<keyword evidence="8 10" id="KW-0472">Membrane</keyword>
<dbReference type="InterPro" id="IPR021050">
    <property type="entry name" value="Cyt_c_oxidase_su4_actinobac"/>
</dbReference>
<comment type="similarity">
    <text evidence="3 10">Belongs to the cytochrome c oxidase bacterial subunit CtaF family.</text>
</comment>
<keyword evidence="13" id="KW-1185">Reference proteome</keyword>
<dbReference type="Proteomes" id="UP000663937">
    <property type="component" value="Chromosome"/>
</dbReference>
<keyword evidence="7 11" id="KW-1133">Transmembrane helix</keyword>
<comment type="catalytic activity">
    <reaction evidence="9 10">
        <text>4 Fe(II)-[cytochrome c] + O2 + 8 H(+)(in) = 4 Fe(III)-[cytochrome c] + 2 H2O + 4 H(+)(out)</text>
        <dbReference type="Rhea" id="RHEA:11436"/>
        <dbReference type="Rhea" id="RHEA-COMP:10350"/>
        <dbReference type="Rhea" id="RHEA-COMP:14399"/>
        <dbReference type="ChEBI" id="CHEBI:15377"/>
        <dbReference type="ChEBI" id="CHEBI:15378"/>
        <dbReference type="ChEBI" id="CHEBI:15379"/>
        <dbReference type="ChEBI" id="CHEBI:29033"/>
        <dbReference type="ChEBI" id="CHEBI:29034"/>
        <dbReference type="EC" id="7.1.1.9"/>
    </reaction>
</comment>